<dbReference type="AlphaFoldDB" id="A0A0P7U379"/>
<feature type="non-terminal residue" evidence="2">
    <location>
        <position position="286"/>
    </location>
</feature>
<sequence length="286" mass="32686">MKRKMATSGSGGSCWSTPEVHKHHEQKIVCHTRPKYREGRRLRAVKVYTINLESRFLLVQGVPALGAMKELVELMALYGPVEEYRVLDEYPAEQFTEVYLFKFRTLRMKALDEPEEKIERNAAEDSTCEIPKPENERGSWDFRERETWNEKGSWDLSYPLLPLPPQEGFPSVFEQMVYEDSMGSTYSAGTSDQPIASVGQKCSSDRSTVVYIKVKDRPPPAKLIPRTAHLQNRKRKMEEASKAFLLGTTEKNDTLIGPKLPELPKVDMEDDSLNITVNLIRSTMAK</sequence>
<organism evidence="2 3">
    <name type="scientific">Scleropages formosus</name>
    <name type="common">Asian bonytongue</name>
    <name type="synonym">Osteoglossum formosum</name>
    <dbReference type="NCBI Taxonomy" id="113540"/>
    <lineage>
        <taxon>Eukaryota</taxon>
        <taxon>Metazoa</taxon>
        <taxon>Chordata</taxon>
        <taxon>Craniata</taxon>
        <taxon>Vertebrata</taxon>
        <taxon>Euteleostomi</taxon>
        <taxon>Actinopterygii</taxon>
        <taxon>Neopterygii</taxon>
        <taxon>Teleostei</taxon>
        <taxon>Osteoglossocephala</taxon>
        <taxon>Osteoglossomorpha</taxon>
        <taxon>Osteoglossiformes</taxon>
        <taxon>Osteoglossidae</taxon>
        <taxon>Scleropages</taxon>
    </lineage>
</organism>
<dbReference type="PANTHER" id="PTHR20957:SF0">
    <property type="entry name" value="RNA-BINDING PROTEIN 48"/>
    <property type="match status" value="1"/>
</dbReference>
<gene>
    <name evidence="2" type="ORF">Z043_117094</name>
</gene>
<dbReference type="InterPro" id="IPR039599">
    <property type="entry name" value="RBM48"/>
</dbReference>
<evidence type="ECO:0000313" key="2">
    <source>
        <dbReference type="EMBL" id="KPP64548.1"/>
    </source>
</evidence>
<accession>A0A0P7U379</accession>
<comment type="caution">
    <text evidence="2">The sequence shown here is derived from an EMBL/GenBank/DDBJ whole genome shotgun (WGS) entry which is preliminary data.</text>
</comment>
<evidence type="ECO:0000313" key="3">
    <source>
        <dbReference type="Proteomes" id="UP000034805"/>
    </source>
</evidence>
<dbReference type="Proteomes" id="UP000034805">
    <property type="component" value="Unassembled WGS sequence"/>
</dbReference>
<proteinExistence type="predicted"/>
<dbReference type="EMBL" id="JARO02006955">
    <property type="protein sequence ID" value="KPP64548.1"/>
    <property type="molecule type" value="Genomic_DNA"/>
</dbReference>
<evidence type="ECO:0000256" key="1">
    <source>
        <dbReference type="SAM" id="MobiDB-lite"/>
    </source>
</evidence>
<dbReference type="STRING" id="113540.ENSSFOP00015051170"/>
<dbReference type="PANTHER" id="PTHR20957">
    <property type="entry name" value="RNA-BINDING PROTEIN 48"/>
    <property type="match status" value="1"/>
</dbReference>
<dbReference type="GO" id="GO:0005654">
    <property type="term" value="C:nucleoplasm"/>
    <property type="evidence" value="ECO:0007669"/>
    <property type="project" value="TreeGrafter"/>
</dbReference>
<feature type="region of interest" description="Disordered" evidence="1">
    <location>
        <begin position="118"/>
        <end position="139"/>
    </location>
</feature>
<name>A0A0P7U379_SCLFO</name>
<reference evidence="2 3" key="1">
    <citation type="submission" date="2015-08" db="EMBL/GenBank/DDBJ databases">
        <title>The genome of the Asian arowana (Scleropages formosus).</title>
        <authorList>
            <person name="Tan M.H."/>
            <person name="Gan H.M."/>
            <person name="Croft L.J."/>
            <person name="Austin C.M."/>
        </authorList>
    </citation>
    <scope>NUCLEOTIDE SEQUENCE [LARGE SCALE GENOMIC DNA]</scope>
    <source>
        <strain evidence="2">Aro1</strain>
    </source>
</reference>
<protein>
    <submittedName>
        <fullName evidence="2">RNA-binding protein 48-like</fullName>
    </submittedName>
</protein>